<gene>
    <name evidence="1" type="ORF">K435DRAFT_897844</name>
</gene>
<name>A0A4S8LZK4_DENBC</name>
<keyword evidence="2" id="KW-1185">Reference proteome</keyword>
<dbReference type="Pfam" id="PF14223">
    <property type="entry name" value="Retrotran_gag_2"/>
    <property type="match status" value="1"/>
</dbReference>
<dbReference type="EMBL" id="ML179206">
    <property type="protein sequence ID" value="THU95179.1"/>
    <property type="molecule type" value="Genomic_DNA"/>
</dbReference>
<dbReference type="AlphaFoldDB" id="A0A4S8LZK4"/>
<evidence type="ECO:0000313" key="1">
    <source>
        <dbReference type="EMBL" id="THU95179.1"/>
    </source>
</evidence>
<evidence type="ECO:0000313" key="2">
    <source>
        <dbReference type="Proteomes" id="UP000297245"/>
    </source>
</evidence>
<proteinExistence type="predicted"/>
<reference evidence="1 2" key="1">
    <citation type="journal article" date="2019" name="Nat. Ecol. Evol.">
        <title>Megaphylogeny resolves global patterns of mushroom evolution.</title>
        <authorList>
            <person name="Varga T."/>
            <person name="Krizsan K."/>
            <person name="Foldi C."/>
            <person name="Dima B."/>
            <person name="Sanchez-Garcia M."/>
            <person name="Sanchez-Ramirez S."/>
            <person name="Szollosi G.J."/>
            <person name="Szarkandi J.G."/>
            <person name="Papp V."/>
            <person name="Albert L."/>
            <person name="Andreopoulos W."/>
            <person name="Angelini C."/>
            <person name="Antonin V."/>
            <person name="Barry K.W."/>
            <person name="Bougher N.L."/>
            <person name="Buchanan P."/>
            <person name="Buyck B."/>
            <person name="Bense V."/>
            <person name="Catcheside P."/>
            <person name="Chovatia M."/>
            <person name="Cooper J."/>
            <person name="Damon W."/>
            <person name="Desjardin D."/>
            <person name="Finy P."/>
            <person name="Geml J."/>
            <person name="Haridas S."/>
            <person name="Hughes K."/>
            <person name="Justo A."/>
            <person name="Karasinski D."/>
            <person name="Kautmanova I."/>
            <person name="Kiss B."/>
            <person name="Kocsube S."/>
            <person name="Kotiranta H."/>
            <person name="LaButti K.M."/>
            <person name="Lechner B.E."/>
            <person name="Liimatainen K."/>
            <person name="Lipzen A."/>
            <person name="Lukacs Z."/>
            <person name="Mihaltcheva S."/>
            <person name="Morgado L.N."/>
            <person name="Niskanen T."/>
            <person name="Noordeloos M.E."/>
            <person name="Ohm R.A."/>
            <person name="Ortiz-Santana B."/>
            <person name="Ovrebo C."/>
            <person name="Racz N."/>
            <person name="Riley R."/>
            <person name="Savchenko A."/>
            <person name="Shiryaev A."/>
            <person name="Soop K."/>
            <person name="Spirin V."/>
            <person name="Szebenyi C."/>
            <person name="Tomsovsky M."/>
            <person name="Tulloss R.E."/>
            <person name="Uehling J."/>
            <person name="Grigoriev I.V."/>
            <person name="Vagvolgyi C."/>
            <person name="Papp T."/>
            <person name="Martin F.M."/>
            <person name="Miettinen O."/>
            <person name="Hibbett D.S."/>
            <person name="Nagy L.G."/>
        </authorList>
    </citation>
    <scope>NUCLEOTIDE SEQUENCE [LARGE SCALE GENOMIC DNA]</scope>
    <source>
        <strain evidence="1 2">CBS 962.96</strain>
    </source>
</reference>
<organism evidence="1 2">
    <name type="scientific">Dendrothele bispora (strain CBS 962.96)</name>
    <dbReference type="NCBI Taxonomy" id="1314807"/>
    <lineage>
        <taxon>Eukaryota</taxon>
        <taxon>Fungi</taxon>
        <taxon>Dikarya</taxon>
        <taxon>Basidiomycota</taxon>
        <taxon>Agaricomycotina</taxon>
        <taxon>Agaricomycetes</taxon>
        <taxon>Agaricomycetidae</taxon>
        <taxon>Agaricales</taxon>
        <taxon>Agaricales incertae sedis</taxon>
        <taxon>Dendrothele</taxon>
    </lineage>
</organism>
<dbReference type="OrthoDB" id="2847449at2759"/>
<accession>A0A4S8LZK4</accession>
<sequence>MAESSSTSHSVYRIDPLHGAEDYSVWKIKMLDILTDLGLEDYIGDTPPSDTTKDWKALSTIRLRVDNGPLVHISHAKKAQDAWKTLQNLYEAAGAIGVVSARRKLFRAQYDEGGNNR</sequence>
<evidence type="ECO:0008006" key="3">
    <source>
        <dbReference type="Google" id="ProtNLM"/>
    </source>
</evidence>
<protein>
    <recommendedName>
        <fullName evidence="3">DUF4219 domain-containing protein</fullName>
    </recommendedName>
</protein>
<dbReference type="Proteomes" id="UP000297245">
    <property type="component" value="Unassembled WGS sequence"/>
</dbReference>